<dbReference type="EMBL" id="CP042436">
    <property type="protein sequence ID" value="QEC61042.1"/>
    <property type="molecule type" value="Genomic_DNA"/>
</dbReference>
<dbReference type="AlphaFoldDB" id="A0A5B8UQ95"/>
<feature type="chain" id="PRO_5023122174" evidence="1">
    <location>
        <begin position="30"/>
        <end position="146"/>
    </location>
</feature>
<keyword evidence="1" id="KW-0732">Signal</keyword>
<dbReference type="Pfam" id="PF05036">
    <property type="entry name" value="SPOR"/>
    <property type="match status" value="1"/>
</dbReference>
<organism evidence="3 4">
    <name type="scientific">Mucilaginibacter ginsenosidivorans</name>
    <dbReference type="NCBI Taxonomy" id="398053"/>
    <lineage>
        <taxon>Bacteria</taxon>
        <taxon>Pseudomonadati</taxon>
        <taxon>Bacteroidota</taxon>
        <taxon>Sphingobacteriia</taxon>
        <taxon>Sphingobacteriales</taxon>
        <taxon>Sphingobacteriaceae</taxon>
        <taxon>Mucilaginibacter</taxon>
    </lineage>
</organism>
<protein>
    <submittedName>
        <fullName evidence="3">SPOR domain-containing protein</fullName>
    </submittedName>
</protein>
<evidence type="ECO:0000313" key="3">
    <source>
        <dbReference type="EMBL" id="QEC61042.1"/>
    </source>
</evidence>
<dbReference type="InterPro" id="IPR007730">
    <property type="entry name" value="SPOR-like_dom"/>
</dbReference>
<reference evidence="3 4" key="1">
    <citation type="journal article" date="2017" name="Curr. Microbiol.">
        <title>Mucilaginibacter ginsenosidivorans sp. nov., Isolated from Soil of Ginseng Field.</title>
        <authorList>
            <person name="Kim M.M."/>
            <person name="Siddiqi M.Z."/>
            <person name="Im W.T."/>
        </authorList>
    </citation>
    <scope>NUCLEOTIDE SEQUENCE [LARGE SCALE GENOMIC DNA]</scope>
    <source>
        <strain evidence="3 4">Gsoil 3017</strain>
    </source>
</reference>
<dbReference type="GO" id="GO:0042834">
    <property type="term" value="F:peptidoglycan binding"/>
    <property type="evidence" value="ECO:0007669"/>
    <property type="project" value="InterPro"/>
</dbReference>
<sequence length="146" mass="16647">MNNTASHHKALRNIIGCCFFMLFGFAASAQTKGKVEVIKDPKVDTLIARRAELNKAVSGEQVNGFRVQIFTGANRKDAYSAQTKFQEEFPDIRSYVIYSEPNFKVRVGDFRSRMEAEKLQDELRKTFMGTFIITEKVNQPKPDSDE</sequence>
<gene>
    <name evidence="3" type="ORF">FRZ54_00090</name>
</gene>
<dbReference type="KEGG" id="mgin:FRZ54_00090"/>
<dbReference type="SUPFAM" id="SSF110997">
    <property type="entry name" value="Sporulation related repeat"/>
    <property type="match status" value="1"/>
</dbReference>
<dbReference type="RefSeq" id="WP_147029621.1">
    <property type="nucleotide sequence ID" value="NZ_CP042436.1"/>
</dbReference>
<evidence type="ECO:0000256" key="1">
    <source>
        <dbReference type="SAM" id="SignalP"/>
    </source>
</evidence>
<name>A0A5B8UQ95_9SPHI</name>
<dbReference type="Gene3D" id="3.30.70.1070">
    <property type="entry name" value="Sporulation related repeat"/>
    <property type="match status" value="1"/>
</dbReference>
<evidence type="ECO:0000259" key="2">
    <source>
        <dbReference type="PROSITE" id="PS51724"/>
    </source>
</evidence>
<dbReference type="InterPro" id="IPR036680">
    <property type="entry name" value="SPOR-like_sf"/>
</dbReference>
<dbReference type="PROSITE" id="PS51724">
    <property type="entry name" value="SPOR"/>
    <property type="match status" value="1"/>
</dbReference>
<dbReference type="OrthoDB" id="2473397at2"/>
<evidence type="ECO:0000313" key="4">
    <source>
        <dbReference type="Proteomes" id="UP000321479"/>
    </source>
</evidence>
<accession>A0A5B8UQ95</accession>
<feature type="domain" description="SPOR" evidence="2">
    <location>
        <begin position="59"/>
        <end position="136"/>
    </location>
</feature>
<dbReference type="Proteomes" id="UP000321479">
    <property type="component" value="Chromosome"/>
</dbReference>
<keyword evidence="4" id="KW-1185">Reference proteome</keyword>
<feature type="signal peptide" evidence="1">
    <location>
        <begin position="1"/>
        <end position="29"/>
    </location>
</feature>
<proteinExistence type="predicted"/>